<keyword evidence="3" id="KW-0804">Transcription</keyword>
<keyword evidence="2 4" id="KW-0238">DNA-binding</keyword>
<accession>A0A848KCR9</accession>
<dbReference type="Gene3D" id="1.10.357.10">
    <property type="entry name" value="Tetracycline Repressor, domain 2"/>
    <property type="match status" value="1"/>
</dbReference>
<reference evidence="7 8" key="2">
    <citation type="submission" date="2020-06" db="EMBL/GenBank/DDBJ databases">
        <title>Antribacter stalactiti gen. nov., sp. nov., a new member of the family Nacardiaceae isolated from a cave.</title>
        <authorList>
            <person name="Kim I.S."/>
        </authorList>
    </citation>
    <scope>NUCLEOTIDE SEQUENCE [LARGE SCALE GENOMIC DNA]</scope>
    <source>
        <strain evidence="7 8">YC2-7</strain>
    </source>
</reference>
<dbReference type="Pfam" id="PF00440">
    <property type="entry name" value="TetR_N"/>
    <property type="match status" value="1"/>
</dbReference>
<evidence type="ECO:0000256" key="1">
    <source>
        <dbReference type="ARBA" id="ARBA00023015"/>
    </source>
</evidence>
<keyword evidence="1" id="KW-0805">Transcription regulation</keyword>
<dbReference type="GO" id="GO:0003700">
    <property type="term" value="F:DNA-binding transcription factor activity"/>
    <property type="evidence" value="ECO:0007669"/>
    <property type="project" value="TreeGrafter"/>
</dbReference>
<dbReference type="InterPro" id="IPR036271">
    <property type="entry name" value="Tet_transcr_reg_TetR-rel_C_sf"/>
</dbReference>
<dbReference type="EMBL" id="VCQU01000001">
    <property type="protein sequence ID" value="NMN93847.1"/>
    <property type="molecule type" value="Genomic_DNA"/>
</dbReference>
<protein>
    <submittedName>
        <fullName evidence="7">TetR/AcrR family transcriptional regulator</fullName>
    </submittedName>
</protein>
<dbReference type="PANTHER" id="PTHR30055">
    <property type="entry name" value="HTH-TYPE TRANSCRIPTIONAL REGULATOR RUTR"/>
    <property type="match status" value="1"/>
</dbReference>
<evidence type="ECO:0000259" key="6">
    <source>
        <dbReference type="PROSITE" id="PS50977"/>
    </source>
</evidence>
<comment type="caution">
    <text evidence="7">The sequence shown here is derived from an EMBL/GenBank/DDBJ whole genome shotgun (WGS) entry which is preliminary data.</text>
</comment>
<organism evidence="7 8">
    <name type="scientific">Antrihabitans stalactiti</name>
    <dbReference type="NCBI Taxonomy" id="2584121"/>
    <lineage>
        <taxon>Bacteria</taxon>
        <taxon>Bacillati</taxon>
        <taxon>Actinomycetota</taxon>
        <taxon>Actinomycetes</taxon>
        <taxon>Mycobacteriales</taxon>
        <taxon>Nocardiaceae</taxon>
        <taxon>Antrihabitans</taxon>
    </lineage>
</organism>
<dbReference type="Proteomes" id="UP000535543">
    <property type="component" value="Unassembled WGS sequence"/>
</dbReference>
<dbReference type="PRINTS" id="PR00455">
    <property type="entry name" value="HTHTETR"/>
</dbReference>
<dbReference type="Pfam" id="PF17932">
    <property type="entry name" value="TetR_C_24"/>
    <property type="match status" value="1"/>
</dbReference>
<feature type="compositionally biased region" description="Low complexity" evidence="5">
    <location>
        <begin position="204"/>
        <end position="213"/>
    </location>
</feature>
<dbReference type="AlphaFoldDB" id="A0A848KCR9"/>
<dbReference type="GO" id="GO:0000976">
    <property type="term" value="F:transcription cis-regulatory region binding"/>
    <property type="evidence" value="ECO:0007669"/>
    <property type="project" value="TreeGrafter"/>
</dbReference>
<evidence type="ECO:0000256" key="4">
    <source>
        <dbReference type="PROSITE-ProRule" id="PRU00335"/>
    </source>
</evidence>
<evidence type="ECO:0000256" key="2">
    <source>
        <dbReference type="ARBA" id="ARBA00023125"/>
    </source>
</evidence>
<dbReference type="InterPro" id="IPR001647">
    <property type="entry name" value="HTH_TetR"/>
</dbReference>
<dbReference type="SUPFAM" id="SSF48498">
    <property type="entry name" value="Tetracyclin repressor-like, C-terminal domain"/>
    <property type="match status" value="1"/>
</dbReference>
<dbReference type="SUPFAM" id="SSF46689">
    <property type="entry name" value="Homeodomain-like"/>
    <property type="match status" value="1"/>
</dbReference>
<feature type="domain" description="HTH tetR-type" evidence="6">
    <location>
        <begin position="15"/>
        <end position="75"/>
    </location>
</feature>
<name>A0A848KCR9_9NOCA</name>
<dbReference type="InterPro" id="IPR050109">
    <property type="entry name" value="HTH-type_TetR-like_transc_reg"/>
</dbReference>
<dbReference type="InterPro" id="IPR041490">
    <property type="entry name" value="KstR2_TetR_C"/>
</dbReference>
<proteinExistence type="predicted"/>
<dbReference type="PANTHER" id="PTHR30055:SF234">
    <property type="entry name" value="HTH-TYPE TRANSCRIPTIONAL REGULATOR BETI"/>
    <property type="match status" value="1"/>
</dbReference>
<evidence type="ECO:0000256" key="3">
    <source>
        <dbReference type="ARBA" id="ARBA00023163"/>
    </source>
</evidence>
<evidence type="ECO:0000313" key="8">
    <source>
        <dbReference type="Proteomes" id="UP000535543"/>
    </source>
</evidence>
<sequence length="231" mass="25587">MARKPDAQRDDSKSARTRERILDAAAQVLSKKGYSGTRLTDVAAVAEIQAPAIYYYFPSREDLIEEVMWAGIAEMRKYVIAALEAAPAEATPMDRIMIAVEVHLRHELNISDYTTASIRNSGQVPEKIRSRQKAEEAKYGEVWKKLIRDAAAEGEIRPELDLRIARMLILGALNWAAEWWNPRRGSLDLVVRNAQSIIQSGIGTAAPAAAPKPARTRRAAKPTPQEADLSA</sequence>
<reference evidence="7 8" key="1">
    <citation type="submission" date="2019-05" db="EMBL/GenBank/DDBJ databases">
        <authorList>
            <person name="Lee S.D."/>
        </authorList>
    </citation>
    <scope>NUCLEOTIDE SEQUENCE [LARGE SCALE GENOMIC DNA]</scope>
    <source>
        <strain evidence="7 8">YC2-7</strain>
    </source>
</reference>
<dbReference type="InterPro" id="IPR009057">
    <property type="entry name" value="Homeodomain-like_sf"/>
</dbReference>
<dbReference type="PROSITE" id="PS50977">
    <property type="entry name" value="HTH_TETR_2"/>
    <property type="match status" value="1"/>
</dbReference>
<dbReference type="Gene3D" id="1.10.10.60">
    <property type="entry name" value="Homeodomain-like"/>
    <property type="match status" value="1"/>
</dbReference>
<evidence type="ECO:0000313" key="7">
    <source>
        <dbReference type="EMBL" id="NMN93847.1"/>
    </source>
</evidence>
<gene>
    <name evidence="7" type="ORF">FGL95_02175</name>
</gene>
<feature type="DNA-binding region" description="H-T-H motif" evidence="4">
    <location>
        <begin position="38"/>
        <end position="57"/>
    </location>
</feature>
<keyword evidence="8" id="KW-1185">Reference proteome</keyword>
<evidence type="ECO:0000256" key="5">
    <source>
        <dbReference type="SAM" id="MobiDB-lite"/>
    </source>
</evidence>
<feature type="region of interest" description="Disordered" evidence="5">
    <location>
        <begin position="203"/>
        <end position="231"/>
    </location>
</feature>